<feature type="compositionally biased region" description="Gly residues" evidence="1">
    <location>
        <begin position="202"/>
        <end position="211"/>
    </location>
</feature>
<reference evidence="3" key="1">
    <citation type="journal article" date="2005" name="BMC Biol.">
        <title>The sequence of rice chromosomes 11 and 12, rich in disease resistance genes and recent gene duplications.</title>
        <authorList>
            <consortium name="The rice chromosomes 11 and 12 sequencing consortia"/>
        </authorList>
    </citation>
    <scope>NUCLEOTIDE SEQUENCE [LARGE SCALE GENOMIC DNA]</scope>
</reference>
<feature type="region of interest" description="Disordered" evidence="1">
    <location>
        <begin position="113"/>
        <end position="141"/>
    </location>
</feature>
<dbReference type="InterPro" id="IPR008552">
    <property type="entry name" value="DUF834"/>
</dbReference>
<feature type="domain" description="DUF834" evidence="2">
    <location>
        <begin position="47"/>
        <end position="85"/>
    </location>
</feature>
<protein>
    <submittedName>
        <fullName evidence="3">Retrotransposon protein, putative, Ty3-gypsy subclass</fullName>
    </submittedName>
</protein>
<evidence type="ECO:0000259" key="2">
    <source>
        <dbReference type="Pfam" id="PF05754"/>
    </source>
</evidence>
<dbReference type="Pfam" id="PF05754">
    <property type="entry name" value="DUF834"/>
    <property type="match status" value="1"/>
</dbReference>
<feature type="region of interest" description="Disordered" evidence="1">
    <location>
        <begin position="198"/>
        <end position="247"/>
    </location>
</feature>
<accession>Q2QX84</accession>
<reference evidence="3" key="2">
    <citation type="submission" date="2005-04" db="EMBL/GenBank/DDBJ databases">
        <authorList>
            <person name="Buell C.R."/>
            <person name="Wing R.A."/>
            <person name="McCombie W.A."/>
            <person name="Ouyang S."/>
        </authorList>
    </citation>
    <scope>NUCLEOTIDE SEQUENCE</scope>
</reference>
<reference evidence="3" key="3">
    <citation type="submission" date="2006-01" db="EMBL/GenBank/DDBJ databases">
        <authorList>
            <person name="Buell R."/>
        </authorList>
    </citation>
    <scope>NUCLEOTIDE SEQUENCE</scope>
</reference>
<evidence type="ECO:0000313" key="3">
    <source>
        <dbReference type="EMBL" id="ABA95893.1"/>
    </source>
</evidence>
<proteinExistence type="predicted"/>
<sequence>MAETRPRAGGALEMTKPEEVAAQVGVDRRGGATRLYSAVAAERDGERGGGVPGAGRGNGVGAGVRRGTAMPMAVVAQRGSDGSGGGARLEFCGNGAVAGVRQRAAEPTVQAVRRGGGYSDGGVQPELAGKRQSAGATRGERLGVQRVRENWGKGGGWHGDHFYRLGEEKSWPDVADLKRQRPATWVTSWAKWGSIRRQKLGKNGGGGGGEGWLPVPRERGLEEAGNGGDVGGFRRPWQLPARAGGWG</sequence>
<gene>
    <name evidence="3" type="ordered locus">LOC_Os12g06860</name>
</gene>
<name>Q2QX84_ORYSJ</name>
<evidence type="ECO:0000256" key="1">
    <source>
        <dbReference type="SAM" id="MobiDB-lite"/>
    </source>
</evidence>
<organism evidence="3">
    <name type="scientific">Oryza sativa subsp. japonica</name>
    <name type="common">Rice</name>
    <dbReference type="NCBI Taxonomy" id="39947"/>
    <lineage>
        <taxon>Eukaryota</taxon>
        <taxon>Viridiplantae</taxon>
        <taxon>Streptophyta</taxon>
        <taxon>Embryophyta</taxon>
        <taxon>Tracheophyta</taxon>
        <taxon>Spermatophyta</taxon>
        <taxon>Magnoliopsida</taxon>
        <taxon>Liliopsida</taxon>
        <taxon>Poales</taxon>
        <taxon>Poaceae</taxon>
        <taxon>BOP clade</taxon>
        <taxon>Oryzoideae</taxon>
        <taxon>Oryzeae</taxon>
        <taxon>Oryzinae</taxon>
        <taxon>Oryza</taxon>
        <taxon>Oryza sativa</taxon>
    </lineage>
</organism>
<dbReference type="AlphaFoldDB" id="Q2QX84"/>
<dbReference type="EMBL" id="DP000011">
    <property type="protein sequence ID" value="ABA95893.1"/>
    <property type="molecule type" value="Genomic_DNA"/>
</dbReference>